<dbReference type="EMBL" id="CACRYJ010000025">
    <property type="protein sequence ID" value="VZO36687.1"/>
    <property type="molecule type" value="Genomic_DNA"/>
</dbReference>
<organism evidence="1 2">
    <name type="scientific">Occultella aeris</name>
    <dbReference type="NCBI Taxonomy" id="2761496"/>
    <lineage>
        <taxon>Bacteria</taxon>
        <taxon>Bacillati</taxon>
        <taxon>Actinomycetota</taxon>
        <taxon>Actinomycetes</taxon>
        <taxon>Micrococcales</taxon>
        <taxon>Ruaniaceae</taxon>
        <taxon>Occultella</taxon>
    </lineage>
</organism>
<dbReference type="AlphaFoldDB" id="A0A7M4DIB6"/>
<reference evidence="1 2" key="1">
    <citation type="submission" date="2019-11" db="EMBL/GenBank/DDBJ databases">
        <authorList>
            <person name="Criscuolo A."/>
        </authorList>
    </citation>
    <scope>NUCLEOTIDE SEQUENCE [LARGE SCALE GENOMIC DNA]</scope>
    <source>
        <strain evidence="1">CIP111667</strain>
    </source>
</reference>
<keyword evidence="2" id="KW-1185">Reference proteome</keyword>
<proteinExistence type="predicted"/>
<gene>
    <name evidence="1" type="ORF">HALOF300_01867</name>
</gene>
<name>A0A7M4DIB6_9MICO</name>
<dbReference type="RefSeq" id="WP_156740672.1">
    <property type="nucleotide sequence ID" value="NZ_CACRYJ010000025.1"/>
</dbReference>
<comment type="caution">
    <text evidence="1">The sequence shown here is derived from an EMBL/GenBank/DDBJ whole genome shotgun (WGS) entry which is preliminary data.</text>
</comment>
<sequence>MDRIKIRLQETALAPGEITLADVAAIAGRLQELSTRVSRWVADIDGAGRGPRIVEAAAALRLSGVEEGSTVLMIDRGMHDALDFDMPFERDVTAKYWDVISGLSADRPPSGAPAAVRESAIALLDALERAAPLVTVVRTSGGRVEFRPGNRDRAVWQVQRKQVGIEQITIAGRLEMVDLRNSKFRIADDVGNRIMLEDVENAEAISRDLVGKRATASGVPTHGAKGRLISLTAPTIEPAPVPAQWRSHAEPTAWLLPENVSGPDPDGGVDFDDDEWARFLAAIKGE</sequence>
<evidence type="ECO:0000313" key="1">
    <source>
        <dbReference type="EMBL" id="VZO36687.1"/>
    </source>
</evidence>
<dbReference type="Proteomes" id="UP000419743">
    <property type="component" value="Unassembled WGS sequence"/>
</dbReference>
<accession>A0A7M4DIB6</accession>
<protein>
    <submittedName>
        <fullName evidence="1">Uncharacterized protein</fullName>
    </submittedName>
</protein>
<evidence type="ECO:0000313" key="2">
    <source>
        <dbReference type="Proteomes" id="UP000419743"/>
    </source>
</evidence>